<sequence length="62" mass="6627">MPVTIGFNDSRSQLINLVIPRKPAQNKSPAISRVIAGYSRQKKVRKTTHKAGLLLAGGDGIG</sequence>
<dbReference type="EMBL" id="JZSH01000043">
    <property type="protein sequence ID" value="KJF78476.1"/>
    <property type="molecule type" value="Genomic_DNA"/>
</dbReference>
<proteinExistence type="predicted"/>
<dbReference type="Proteomes" id="UP000032582">
    <property type="component" value="Unassembled WGS sequence"/>
</dbReference>
<dbReference type="PATRIC" id="fig|582.24.peg.1757"/>
<dbReference type="AlphaFoldDB" id="A0A0D8LBH8"/>
<protein>
    <submittedName>
        <fullName evidence="1">Uncharacterized protein</fullName>
    </submittedName>
</protein>
<gene>
    <name evidence="1" type="ORF">UA45_05765</name>
</gene>
<name>A0A0D8LBH8_MORMO</name>
<accession>A0A0D8LBH8</accession>
<evidence type="ECO:0000313" key="1">
    <source>
        <dbReference type="EMBL" id="KJF78476.1"/>
    </source>
</evidence>
<evidence type="ECO:0000313" key="2">
    <source>
        <dbReference type="Proteomes" id="UP000032582"/>
    </source>
</evidence>
<comment type="caution">
    <text evidence="1">The sequence shown here is derived from an EMBL/GenBank/DDBJ whole genome shotgun (WGS) entry which is preliminary data.</text>
</comment>
<organism evidence="1 2">
    <name type="scientific">Morganella morganii</name>
    <name type="common">Proteus morganii</name>
    <dbReference type="NCBI Taxonomy" id="582"/>
    <lineage>
        <taxon>Bacteria</taxon>
        <taxon>Pseudomonadati</taxon>
        <taxon>Pseudomonadota</taxon>
        <taxon>Gammaproteobacteria</taxon>
        <taxon>Enterobacterales</taxon>
        <taxon>Morganellaceae</taxon>
        <taxon>Morganella</taxon>
    </lineage>
</organism>
<reference evidence="1 2" key="1">
    <citation type="submission" date="2015-02" db="EMBL/GenBank/DDBJ databases">
        <title>Whole genome shotgun sequencing of cultured foodborne pathogen.</title>
        <authorList>
            <person name="Timme R."/>
            <person name="Allard M.W."/>
            <person name="Strain E."/>
            <person name="Evans P.S."/>
            <person name="Brown E."/>
        </authorList>
    </citation>
    <scope>NUCLEOTIDE SEQUENCE [LARGE SCALE GENOMIC DNA]</scope>
    <source>
        <strain evidence="1 2">GCSL-TSO-24</strain>
    </source>
</reference>